<dbReference type="PANTHER" id="PTHR48475">
    <property type="entry name" value="RIBONUCLEASE H"/>
    <property type="match status" value="1"/>
</dbReference>
<dbReference type="RefSeq" id="XP_056691796.1">
    <property type="nucleotide sequence ID" value="XM_056835818.1"/>
</dbReference>
<dbReference type="SUPFAM" id="SSF53098">
    <property type="entry name" value="Ribonuclease H-like"/>
    <property type="match status" value="1"/>
</dbReference>
<dbReference type="InterPro" id="IPR012337">
    <property type="entry name" value="RNaseH-like_sf"/>
</dbReference>
<evidence type="ECO:0000313" key="2">
    <source>
        <dbReference type="Proteomes" id="UP000813463"/>
    </source>
</evidence>
<dbReference type="InterPro" id="IPR001584">
    <property type="entry name" value="Integrase_cat-core"/>
</dbReference>
<gene>
    <name evidence="3" type="primary">LOC130467332</name>
</gene>
<dbReference type="Gene3D" id="3.30.420.10">
    <property type="entry name" value="Ribonuclease H-like superfamily/Ribonuclease H"/>
    <property type="match status" value="1"/>
</dbReference>
<feature type="domain" description="Integrase catalytic" evidence="1">
    <location>
        <begin position="1"/>
        <end position="122"/>
    </location>
</feature>
<reference evidence="2" key="1">
    <citation type="journal article" date="2021" name="Nat. Commun.">
        <title>Genomic analyses provide insights into spinach domestication and the genetic basis of agronomic traits.</title>
        <authorList>
            <person name="Cai X."/>
            <person name="Sun X."/>
            <person name="Xu C."/>
            <person name="Sun H."/>
            <person name="Wang X."/>
            <person name="Ge C."/>
            <person name="Zhang Z."/>
            <person name="Wang Q."/>
            <person name="Fei Z."/>
            <person name="Jiao C."/>
            <person name="Wang Q."/>
        </authorList>
    </citation>
    <scope>NUCLEOTIDE SEQUENCE [LARGE SCALE GENOMIC DNA]</scope>
    <source>
        <strain evidence="2">cv. Varoflay</strain>
    </source>
</reference>
<dbReference type="PANTHER" id="PTHR48475:SF2">
    <property type="entry name" value="RIBONUCLEASE H"/>
    <property type="match status" value="1"/>
</dbReference>
<organism evidence="2 3">
    <name type="scientific">Spinacia oleracea</name>
    <name type="common">Spinach</name>
    <dbReference type="NCBI Taxonomy" id="3562"/>
    <lineage>
        <taxon>Eukaryota</taxon>
        <taxon>Viridiplantae</taxon>
        <taxon>Streptophyta</taxon>
        <taxon>Embryophyta</taxon>
        <taxon>Tracheophyta</taxon>
        <taxon>Spermatophyta</taxon>
        <taxon>Magnoliopsida</taxon>
        <taxon>eudicotyledons</taxon>
        <taxon>Gunneridae</taxon>
        <taxon>Pentapetalae</taxon>
        <taxon>Caryophyllales</taxon>
        <taxon>Chenopodiaceae</taxon>
        <taxon>Chenopodioideae</taxon>
        <taxon>Anserineae</taxon>
        <taxon>Spinacia</taxon>
    </lineage>
</organism>
<dbReference type="Proteomes" id="UP000813463">
    <property type="component" value="Chromosome 2"/>
</dbReference>
<proteinExistence type="predicted"/>
<name>A0ABM3R864_SPIOL</name>
<evidence type="ECO:0000313" key="3">
    <source>
        <dbReference type="RefSeq" id="XP_056691796.1"/>
    </source>
</evidence>
<accession>A0ABM3R864</accession>
<sequence>MDLLGPYTTAPGGVRYVIVVVDYFTKWVEAEALKNTKAQDTPKFENWLADQGITACFASVGRPQANGQVEAFNKIISEGMKKKLDEAKGLWADELPNVLWSIRTTGKNSTGETPFLLAYGAEAVLPIEMCEPTLRVMLFDENANWEIMKAALDFLPETRGSAALRQQLYKLRMTREYNKKVSRRISKVGDFGLRKMEADGRANEQGKLTPTWEGPYEIYEEVRDGT</sequence>
<dbReference type="GeneID" id="130467332"/>
<dbReference type="InterPro" id="IPR036397">
    <property type="entry name" value="RNaseH_sf"/>
</dbReference>
<dbReference type="PROSITE" id="PS50994">
    <property type="entry name" value="INTEGRASE"/>
    <property type="match status" value="1"/>
</dbReference>
<reference evidence="3" key="2">
    <citation type="submission" date="2025-08" db="UniProtKB">
        <authorList>
            <consortium name="RefSeq"/>
        </authorList>
    </citation>
    <scope>IDENTIFICATION</scope>
    <source>
        <tissue evidence="3">Leaf</tissue>
    </source>
</reference>
<evidence type="ECO:0000259" key="1">
    <source>
        <dbReference type="PROSITE" id="PS50994"/>
    </source>
</evidence>
<keyword evidence="2" id="KW-1185">Reference proteome</keyword>
<protein>
    <recommendedName>
        <fullName evidence="1">Integrase catalytic domain-containing protein</fullName>
    </recommendedName>
</protein>